<dbReference type="GO" id="GO:0016706">
    <property type="term" value="F:2-oxoglutarate-dependent dioxygenase activity"/>
    <property type="evidence" value="ECO:0007669"/>
    <property type="project" value="UniProtKB-ARBA"/>
</dbReference>
<reference evidence="2 3" key="1">
    <citation type="submission" date="2020-04" db="EMBL/GenBank/DDBJ databases">
        <title>Draft genome of Leeia sp. IMCC25680.</title>
        <authorList>
            <person name="Song J."/>
            <person name="Cho J.-C."/>
        </authorList>
    </citation>
    <scope>NUCLEOTIDE SEQUENCE [LARGE SCALE GENOMIC DNA]</scope>
    <source>
        <strain evidence="2 3">IMCC25680</strain>
    </source>
</reference>
<dbReference type="EMBL" id="JABAIM010000002">
    <property type="protein sequence ID" value="NLR75335.1"/>
    <property type="molecule type" value="Genomic_DNA"/>
</dbReference>
<organism evidence="2 3">
    <name type="scientific">Leeia aquatica</name>
    <dbReference type="NCBI Taxonomy" id="2725557"/>
    <lineage>
        <taxon>Bacteria</taxon>
        <taxon>Pseudomonadati</taxon>
        <taxon>Pseudomonadota</taxon>
        <taxon>Betaproteobacteria</taxon>
        <taxon>Neisseriales</taxon>
        <taxon>Leeiaceae</taxon>
        <taxon>Leeia</taxon>
    </lineage>
</organism>
<dbReference type="GO" id="GO:0005506">
    <property type="term" value="F:iron ion binding"/>
    <property type="evidence" value="ECO:0007669"/>
    <property type="project" value="UniProtKB-ARBA"/>
</dbReference>
<evidence type="ECO:0000313" key="3">
    <source>
        <dbReference type="Proteomes" id="UP000587991"/>
    </source>
</evidence>
<gene>
    <name evidence="2" type="ORF">HF682_09210</name>
</gene>
<dbReference type="PANTHER" id="PTHR20883">
    <property type="entry name" value="PHYTANOYL-COA DIOXYGENASE DOMAIN CONTAINING 1"/>
    <property type="match status" value="1"/>
</dbReference>
<comment type="cofactor">
    <cofactor evidence="1">
        <name>Fe(2+)</name>
        <dbReference type="ChEBI" id="CHEBI:29033"/>
    </cofactor>
</comment>
<keyword evidence="3" id="KW-1185">Reference proteome</keyword>
<proteinExistence type="predicted"/>
<keyword evidence="2" id="KW-0223">Dioxygenase</keyword>
<dbReference type="Gene3D" id="2.60.120.620">
    <property type="entry name" value="q2cbj1_9rhob like domain"/>
    <property type="match status" value="1"/>
</dbReference>
<name>A0A847S903_9NEIS</name>
<dbReference type="Pfam" id="PF05721">
    <property type="entry name" value="PhyH"/>
    <property type="match status" value="1"/>
</dbReference>
<evidence type="ECO:0000313" key="2">
    <source>
        <dbReference type="EMBL" id="NLR75335.1"/>
    </source>
</evidence>
<accession>A0A847S903</accession>
<dbReference type="AlphaFoldDB" id="A0A847S903"/>
<sequence>MMQLDTFAEQGWQIVAGGYPAALLDALQGELGQYTLQAHQGGVRDLEQHPLILQLVRHPCTQVLLQTMLSDQARLVRALYFDKSSENNWQVSWHQDKTVMLAAHIEMPGWGPWRPRDHCWHVQAPQSILTRMLTLRLHLDDADTDNGCLQVHSGSHLWGLLSQAETSARLAQLSPLPCPAKRGDLMLMRPLLLHRSSKSHSPRPRRAVHLEFCDAPLPAPLRWAALPEPC</sequence>
<keyword evidence="2" id="KW-0560">Oxidoreductase</keyword>
<dbReference type="RefSeq" id="WP_168877010.1">
    <property type="nucleotide sequence ID" value="NZ_JABAIM010000002.1"/>
</dbReference>
<dbReference type="Proteomes" id="UP000587991">
    <property type="component" value="Unassembled WGS sequence"/>
</dbReference>
<dbReference type="SUPFAM" id="SSF51197">
    <property type="entry name" value="Clavaminate synthase-like"/>
    <property type="match status" value="1"/>
</dbReference>
<evidence type="ECO:0000256" key="1">
    <source>
        <dbReference type="ARBA" id="ARBA00001954"/>
    </source>
</evidence>
<protein>
    <submittedName>
        <fullName evidence="2">Phytanoyl-CoA dioxygenase family protein</fullName>
    </submittedName>
</protein>
<dbReference type="InterPro" id="IPR008775">
    <property type="entry name" value="Phytyl_CoA_dOase-like"/>
</dbReference>
<comment type="caution">
    <text evidence="2">The sequence shown here is derived from an EMBL/GenBank/DDBJ whole genome shotgun (WGS) entry which is preliminary data.</text>
</comment>
<dbReference type="PANTHER" id="PTHR20883:SF48">
    <property type="entry name" value="ECTOINE DIOXYGENASE"/>
    <property type="match status" value="1"/>
</dbReference>